<organism evidence="3 4">
    <name type="scientific">Selenomonas bovis</name>
    <dbReference type="NCBI Taxonomy" id="416586"/>
    <lineage>
        <taxon>Bacteria</taxon>
        <taxon>Bacillati</taxon>
        <taxon>Bacillota</taxon>
        <taxon>Negativicutes</taxon>
        <taxon>Selenomonadales</taxon>
        <taxon>Selenomonadaceae</taxon>
        <taxon>Selenomonas</taxon>
    </lineage>
</organism>
<dbReference type="RefSeq" id="WP_170077070.1">
    <property type="nucleotide sequence ID" value="NZ_JABAFA010000003.1"/>
</dbReference>
<comment type="caution">
    <text evidence="3">The sequence shown here is derived from an EMBL/GenBank/DDBJ whole genome shotgun (WGS) entry which is preliminary data.</text>
</comment>
<dbReference type="AlphaFoldDB" id="A0A848B326"/>
<dbReference type="PANTHER" id="PTHR30032:SF4">
    <property type="entry name" value="AMIDASE ENHANCER"/>
    <property type="match status" value="1"/>
</dbReference>
<reference evidence="3 4" key="1">
    <citation type="submission" date="2020-04" db="EMBL/GenBank/DDBJ databases">
        <authorList>
            <person name="Hitch T.C.A."/>
            <person name="Wylensek D."/>
            <person name="Clavel T."/>
        </authorList>
    </citation>
    <scope>NUCLEOTIDE SEQUENCE [LARGE SCALE GENOMIC DNA]</scope>
    <source>
        <strain evidence="3 4">PG-130-P53-12</strain>
    </source>
</reference>
<dbReference type="InterPro" id="IPR051922">
    <property type="entry name" value="Bact_Sporulation_Assoc"/>
</dbReference>
<sequence length="389" mass="42449">MTERSIRLWRFACAVLLCCACFVAWPAIPASAAWQPMLAVGLMKGQTEVSLSVRQGTANLFADGKAAGSVSDGATLRISLRTDSFLVNGRKIPGSTFVVKPVGKAVLAVNGKLYRGSLRLLRRGNTIQVINDVQTEDYLRGVLPSEMPPEWPLEAKKAQAVAARTFALANRGRHKSEGYDLCTTTHCQSYSGIQVERNASTAAIDATFGQVAMYQGRLIDAVFHTDSGGMTENSEDVWGTKIPYLRATSEVRRATQPWQKEWALSVFSAKLHAKSDVGTLKRIQLSPLQIGKATTDRSVSGRVKTVALVGDRGTLRLSGNEMRNLFGLKSTLFDLRISGNRVIATGYGYGHGLGLSQWGAKAYAEQGASAKDILVHYYRDIQIKDLYKK</sequence>
<accession>A0A848B326</accession>
<protein>
    <submittedName>
        <fullName evidence="3">SpoIID/LytB domain-containing protein</fullName>
    </submittedName>
</protein>
<dbReference type="GO" id="GO:0030288">
    <property type="term" value="C:outer membrane-bounded periplasmic space"/>
    <property type="evidence" value="ECO:0007669"/>
    <property type="project" value="TreeGrafter"/>
</dbReference>
<feature type="domain" description="Sporulation stage II protein D amidase enhancer LytB N-terminal" evidence="2">
    <location>
        <begin position="125"/>
        <end position="214"/>
    </location>
</feature>
<evidence type="ECO:0000313" key="3">
    <source>
        <dbReference type="EMBL" id="NMD98313.1"/>
    </source>
</evidence>
<gene>
    <name evidence="3" type="ORF">HF878_02280</name>
</gene>
<dbReference type="EMBL" id="JABAFA010000003">
    <property type="protein sequence ID" value="NMD98313.1"/>
    <property type="molecule type" value="Genomic_DNA"/>
</dbReference>
<feature type="chain" id="PRO_5032691911" evidence="1">
    <location>
        <begin position="33"/>
        <end position="389"/>
    </location>
</feature>
<feature type="signal peptide" evidence="1">
    <location>
        <begin position="1"/>
        <end position="32"/>
    </location>
</feature>
<dbReference type="Proteomes" id="UP000543804">
    <property type="component" value="Unassembled WGS sequence"/>
</dbReference>
<dbReference type="InterPro" id="IPR013486">
    <property type="entry name" value="SpoIID/LytB"/>
</dbReference>
<proteinExistence type="predicted"/>
<dbReference type="InterPro" id="IPR013693">
    <property type="entry name" value="SpoIID/LytB_N"/>
</dbReference>
<keyword evidence="4" id="KW-1185">Reference proteome</keyword>
<dbReference type="PANTHER" id="PTHR30032">
    <property type="entry name" value="N-ACETYLMURAMOYL-L-ALANINE AMIDASE-RELATED"/>
    <property type="match status" value="1"/>
</dbReference>
<evidence type="ECO:0000256" key="1">
    <source>
        <dbReference type="SAM" id="SignalP"/>
    </source>
</evidence>
<name>A0A848B326_9FIRM</name>
<dbReference type="GO" id="GO:0030435">
    <property type="term" value="P:sporulation resulting in formation of a cellular spore"/>
    <property type="evidence" value="ECO:0007669"/>
    <property type="project" value="InterPro"/>
</dbReference>
<keyword evidence="1" id="KW-0732">Signal</keyword>
<dbReference type="Pfam" id="PF08486">
    <property type="entry name" value="SpoIID"/>
    <property type="match status" value="1"/>
</dbReference>
<evidence type="ECO:0000313" key="4">
    <source>
        <dbReference type="Proteomes" id="UP000543804"/>
    </source>
</evidence>
<evidence type="ECO:0000259" key="2">
    <source>
        <dbReference type="Pfam" id="PF08486"/>
    </source>
</evidence>
<dbReference type="NCBIfam" id="TIGR02669">
    <property type="entry name" value="SpoIID_LytB"/>
    <property type="match status" value="1"/>
</dbReference>